<dbReference type="Proteomes" id="UP001166293">
    <property type="component" value="Unassembled WGS sequence"/>
</dbReference>
<dbReference type="PROSITE" id="PS50075">
    <property type="entry name" value="CARRIER"/>
    <property type="match status" value="1"/>
</dbReference>
<keyword evidence="3" id="KW-1185">Reference proteome</keyword>
<organism evidence="2 3">
    <name type="scientific">Thalassococcus arenae</name>
    <dbReference type="NCBI Taxonomy" id="2851652"/>
    <lineage>
        <taxon>Bacteria</taxon>
        <taxon>Pseudomonadati</taxon>
        <taxon>Pseudomonadota</taxon>
        <taxon>Alphaproteobacteria</taxon>
        <taxon>Rhodobacterales</taxon>
        <taxon>Roseobacteraceae</taxon>
        <taxon>Thalassococcus</taxon>
    </lineage>
</organism>
<feature type="domain" description="Carrier" evidence="1">
    <location>
        <begin position="1"/>
        <end position="79"/>
    </location>
</feature>
<comment type="caution">
    <text evidence="2">The sequence shown here is derived from an EMBL/GenBank/DDBJ whole genome shotgun (WGS) entry which is preliminary data.</text>
</comment>
<dbReference type="Pfam" id="PF00550">
    <property type="entry name" value="PP-binding"/>
    <property type="match status" value="1"/>
</dbReference>
<sequence length="85" mass="9240">MSFQALRIFIAEEFALDIPADRLTPDLDLIETGIVDSLGVLKLIAFLEGEYDLTITPDELDADLYRSIGQIEALVASKRDAAAAA</sequence>
<evidence type="ECO:0000313" key="2">
    <source>
        <dbReference type="EMBL" id="MBV2358170.1"/>
    </source>
</evidence>
<gene>
    <name evidence="2" type="ORF">KUH32_00140</name>
</gene>
<dbReference type="InterPro" id="IPR009081">
    <property type="entry name" value="PP-bd_ACP"/>
</dbReference>
<evidence type="ECO:0000259" key="1">
    <source>
        <dbReference type="PROSITE" id="PS50075"/>
    </source>
</evidence>
<protein>
    <submittedName>
        <fullName evidence="2">Acyl carrier protein</fullName>
    </submittedName>
</protein>
<evidence type="ECO:0000313" key="3">
    <source>
        <dbReference type="Proteomes" id="UP001166293"/>
    </source>
</evidence>
<proteinExistence type="predicted"/>
<reference evidence="2" key="1">
    <citation type="submission" date="2021-06" db="EMBL/GenBank/DDBJ databases">
        <title>Thalassococcus sp. CAU 1522 isolated from sea sand, Republic of Korea.</title>
        <authorList>
            <person name="Kim W."/>
        </authorList>
    </citation>
    <scope>NUCLEOTIDE SEQUENCE</scope>
    <source>
        <strain evidence="2">CAU 1522</strain>
    </source>
</reference>
<name>A0ABS6N3U5_9RHOB</name>
<accession>A0ABS6N3U5</accession>
<dbReference type="RefSeq" id="WP_217776054.1">
    <property type="nucleotide sequence ID" value="NZ_JAHRWL010000001.1"/>
</dbReference>
<dbReference type="EMBL" id="JAHRWL010000001">
    <property type="protein sequence ID" value="MBV2358170.1"/>
    <property type="molecule type" value="Genomic_DNA"/>
</dbReference>